<evidence type="ECO:0000313" key="2">
    <source>
        <dbReference type="Proteomes" id="UP000054538"/>
    </source>
</evidence>
<accession>A0A0D0E2D2</accession>
<dbReference type="InParanoid" id="A0A0D0E2D2"/>
<dbReference type="EMBL" id="KN825089">
    <property type="protein sequence ID" value="KIK94719.1"/>
    <property type="molecule type" value="Genomic_DNA"/>
</dbReference>
<dbReference type="AlphaFoldDB" id="A0A0D0E2D2"/>
<reference evidence="1 2" key="1">
    <citation type="submission" date="2014-04" db="EMBL/GenBank/DDBJ databases">
        <authorList>
            <consortium name="DOE Joint Genome Institute"/>
            <person name="Kuo A."/>
            <person name="Kohler A."/>
            <person name="Jargeat P."/>
            <person name="Nagy L.G."/>
            <person name="Floudas D."/>
            <person name="Copeland A."/>
            <person name="Barry K.W."/>
            <person name="Cichocki N."/>
            <person name="Veneault-Fourrey C."/>
            <person name="LaButti K."/>
            <person name="Lindquist E.A."/>
            <person name="Lipzen A."/>
            <person name="Lundell T."/>
            <person name="Morin E."/>
            <person name="Murat C."/>
            <person name="Sun H."/>
            <person name="Tunlid A."/>
            <person name="Henrissat B."/>
            <person name="Grigoriev I.V."/>
            <person name="Hibbett D.S."/>
            <person name="Martin F."/>
            <person name="Nordberg H.P."/>
            <person name="Cantor M.N."/>
            <person name="Hua S.X."/>
        </authorList>
    </citation>
    <scope>NUCLEOTIDE SEQUENCE [LARGE SCALE GENOMIC DNA]</scope>
    <source>
        <strain evidence="1 2">Ve08.2h10</strain>
    </source>
</reference>
<dbReference type="Proteomes" id="UP000054538">
    <property type="component" value="Unassembled WGS sequence"/>
</dbReference>
<keyword evidence="2" id="KW-1185">Reference proteome</keyword>
<name>A0A0D0E2D2_9AGAM</name>
<organism evidence="1 2">
    <name type="scientific">Paxillus rubicundulus Ve08.2h10</name>
    <dbReference type="NCBI Taxonomy" id="930991"/>
    <lineage>
        <taxon>Eukaryota</taxon>
        <taxon>Fungi</taxon>
        <taxon>Dikarya</taxon>
        <taxon>Basidiomycota</taxon>
        <taxon>Agaricomycotina</taxon>
        <taxon>Agaricomycetes</taxon>
        <taxon>Agaricomycetidae</taxon>
        <taxon>Boletales</taxon>
        <taxon>Paxilineae</taxon>
        <taxon>Paxillaceae</taxon>
        <taxon>Paxillus</taxon>
    </lineage>
</organism>
<protein>
    <submittedName>
        <fullName evidence="1">Uncharacterized protein</fullName>
    </submittedName>
</protein>
<sequence>MPVQQVIACFTKQFSHTNTFNNWNIYQKYFTAHQVRELARLPEAENITTTPTEKMSQCYKAFQQEFPDAWQEIPEMYKEAEVLGDVDKTVAQCQKLFHKSTRKLAQSFAAMAKSHVFKGAFVMAGSVVNQDGGLAFAFTTPGANDFFRALLHR</sequence>
<reference evidence="2" key="2">
    <citation type="submission" date="2015-01" db="EMBL/GenBank/DDBJ databases">
        <title>Evolutionary Origins and Diversification of the Mycorrhizal Mutualists.</title>
        <authorList>
            <consortium name="DOE Joint Genome Institute"/>
            <consortium name="Mycorrhizal Genomics Consortium"/>
            <person name="Kohler A."/>
            <person name="Kuo A."/>
            <person name="Nagy L.G."/>
            <person name="Floudas D."/>
            <person name="Copeland A."/>
            <person name="Barry K.W."/>
            <person name="Cichocki N."/>
            <person name="Veneault-Fourrey C."/>
            <person name="LaButti K."/>
            <person name="Lindquist E.A."/>
            <person name="Lipzen A."/>
            <person name="Lundell T."/>
            <person name="Morin E."/>
            <person name="Murat C."/>
            <person name="Riley R."/>
            <person name="Ohm R."/>
            <person name="Sun H."/>
            <person name="Tunlid A."/>
            <person name="Henrissat B."/>
            <person name="Grigoriev I.V."/>
            <person name="Hibbett D.S."/>
            <person name="Martin F."/>
        </authorList>
    </citation>
    <scope>NUCLEOTIDE SEQUENCE [LARGE SCALE GENOMIC DNA]</scope>
    <source>
        <strain evidence="2">Ve08.2h10</strain>
    </source>
</reference>
<dbReference type="HOGENOM" id="CLU_088645_1_0_1"/>
<dbReference type="OrthoDB" id="2633939at2759"/>
<gene>
    <name evidence="1" type="ORF">PAXRUDRAFT_11885</name>
</gene>
<evidence type="ECO:0000313" key="1">
    <source>
        <dbReference type="EMBL" id="KIK94719.1"/>
    </source>
</evidence>
<proteinExistence type="predicted"/>